<reference evidence="2 3" key="2">
    <citation type="submission" date="2019-01" db="EMBL/GenBank/DDBJ databases">
        <title>Motilimonas pumilus sp. nov., isolated from the gut of sea cucumber (Apostichopus japonicus).</title>
        <authorList>
            <person name="Wang F.-Q."/>
            <person name="Ren L.-H."/>
            <person name="Lin Y.-W."/>
            <person name="Sun G.-H."/>
            <person name="Du Z.-J."/>
            <person name="Zhao J.-X."/>
            <person name="Liu X.-J."/>
            <person name="Liu L.-J."/>
        </authorList>
    </citation>
    <scope>NUCLEOTIDE SEQUENCE [LARGE SCALE GENOMIC DNA]</scope>
    <source>
        <strain evidence="2 3">PLHSC7-2</strain>
    </source>
</reference>
<dbReference type="EMBL" id="QZCH01000031">
    <property type="protein sequence ID" value="RJG40022.1"/>
    <property type="molecule type" value="Genomic_DNA"/>
</dbReference>
<keyword evidence="3" id="KW-1185">Reference proteome</keyword>
<dbReference type="InterPro" id="IPR021932">
    <property type="entry name" value="DUF3545"/>
</dbReference>
<evidence type="ECO:0000313" key="3">
    <source>
        <dbReference type="Proteomes" id="UP000283255"/>
    </source>
</evidence>
<proteinExistence type="predicted"/>
<dbReference type="AlphaFoldDB" id="A0A418YAM2"/>
<evidence type="ECO:0000313" key="2">
    <source>
        <dbReference type="EMBL" id="RJG40022.1"/>
    </source>
</evidence>
<sequence>MDELDINMTPSVDTPTRGKSKQKRCWREIEAIKEKQRLRKELMDIDPIFDELATDEF</sequence>
<name>A0A418YAM2_9GAMM</name>
<evidence type="ECO:0000256" key="1">
    <source>
        <dbReference type="SAM" id="MobiDB-lite"/>
    </source>
</evidence>
<organism evidence="2 3">
    <name type="scientific">Motilimonas pumila</name>
    <dbReference type="NCBI Taxonomy" id="2303987"/>
    <lineage>
        <taxon>Bacteria</taxon>
        <taxon>Pseudomonadati</taxon>
        <taxon>Pseudomonadota</taxon>
        <taxon>Gammaproteobacteria</taxon>
        <taxon>Alteromonadales</taxon>
        <taxon>Alteromonadales genera incertae sedis</taxon>
        <taxon>Motilimonas</taxon>
    </lineage>
</organism>
<reference evidence="2 3" key="1">
    <citation type="submission" date="2018-09" db="EMBL/GenBank/DDBJ databases">
        <authorList>
            <person name="Wang F."/>
        </authorList>
    </citation>
    <scope>NUCLEOTIDE SEQUENCE [LARGE SCALE GENOMIC DNA]</scope>
    <source>
        <strain evidence="2 3">PLHSC7-2</strain>
    </source>
</reference>
<dbReference type="RefSeq" id="WP_119912120.1">
    <property type="nucleotide sequence ID" value="NZ_QZCH01000031.1"/>
</dbReference>
<dbReference type="OrthoDB" id="5918741at2"/>
<gene>
    <name evidence="2" type="ORF">D1Z90_17650</name>
</gene>
<protein>
    <submittedName>
        <fullName evidence="2">DUF3545 family protein</fullName>
    </submittedName>
</protein>
<feature type="region of interest" description="Disordered" evidence="1">
    <location>
        <begin position="1"/>
        <end position="21"/>
    </location>
</feature>
<accession>A0A418YAM2</accession>
<dbReference type="Proteomes" id="UP000283255">
    <property type="component" value="Unassembled WGS sequence"/>
</dbReference>
<comment type="caution">
    <text evidence="2">The sequence shown here is derived from an EMBL/GenBank/DDBJ whole genome shotgun (WGS) entry which is preliminary data.</text>
</comment>
<dbReference type="Pfam" id="PF12065">
    <property type="entry name" value="DUF3545"/>
    <property type="match status" value="1"/>
</dbReference>